<dbReference type="InterPro" id="IPR002678">
    <property type="entry name" value="DUF34/NIF3"/>
</dbReference>
<feature type="binding site" evidence="3">
    <location>
        <position position="231"/>
    </location>
    <ligand>
        <name>a divalent metal cation</name>
        <dbReference type="ChEBI" id="CHEBI:60240"/>
        <label>1</label>
    </ligand>
</feature>
<dbReference type="HOGENOM" id="CLU_089937_1_0_11"/>
<gene>
    <name evidence="4" type="ordered locus">Xcel_0037</name>
</gene>
<protein>
    <recommendedName>
        <fullName evidence="2">GTP cyclohydrolase 1 type 2 homolog</fullName>
    </recommendedName>
</protein>
<dbReference type="SUPFAM" id="SSF102705">
    <property type="entry name" value="NIF3 (NGG1p interacting factor 3)-like"/>
    <property type="match status" value="1"/>
</dbReference>
<evidence type="ECO:0000256" key="3">
    <source>
        <dbReference type="PIRSR" id="PIRSR602678-1"/>
    </source>
</evidence>
<name>D1BTD6_XYLCX</name>
<feature type="binding site" evidence="3">
    <location>
        <position position="110"/>
    </location>
    <ligand>
        <name>a divalent metal cation</name>
        <dbReference type="ChEBI" id="CHEBI:60240"/>
        <label>1</label>
    </ligand>
</feature>
<organism evidence="4 5">
    <name type="scientific">Xylanimonas cellulosilytica (strain DSM 15894 / JCM 12276 / CECT 5975 / KCTC 9989 / LMG 20990 / NBRC 107835 / XIL07)</name>
    <dbReference type="NCBI Taxonomy" id="446471"/>
    <lineage>
        <taxon>Bacteria</taxon>
        <taxon>Bacillati</taxon>
        <taxon>Actinomycetota</taxon>
        <taxon>Actinomycetes</taxon>
        <taxon>Micrococcales</taxon>
        <taxon>Promicromonosporaceae</taxon>
        <taxon>Xylanimonas</taxon>
    </lineage>
</organism>
<keyword evidence="3" id="KW-0479">Metal-binding</keyword>
<feature type="binding site" evidence="3">
    <location>
        <position position="235"/>
    </location>
    <ligand>
        <name>a divalent metal cation</name>
        <dbReference type="ChEBI" id="CHEBI:60240"/>
        <label>1</label>
    </ligand>
</feature>
<keyword evidence="5" id="KW-1185">Reference proteome</keyword>
<evidence type="ECO:0000256" key="2">
    <source>
        <dbReference type="ARBA" id="ARBA00022112"/>
    </source>
</evidence>
<evidence type="ECO:0000313" key="4">
    <source>
        <dbReference type="EMBL" id="ACZ29078.1"/>
    </source>
</evidence>
<dbReference type="RefSeq" id="WP_012876823.1">
    <property type="nucleotide sequence ID" value="NC_013530.1"/>
</dbReference>
<accession>D1BTD6</accession>
<dbReference type="AlphaFoldDB" id="D1BTD6"/>
<reference evidence="4 5" key="2">
    <citation type="journal article" date="2010" name="Stand. Genomic Sci.">
        <title>Complete genome sequence of Xylanimonas cellulosilytica type strain (XIL07).</title>
        <authorList>
            <person name="Foster B."/>
            <person name="Pukall R."/>
            <person name="Abt B."/>
            <person name="Nolan M."/>
            <person name="Glavina Del Rio T."/>
            <person name="Chen F."/>
            <person name="Lucas S."/>
            <person name="Tice H."/>
            <person name="Pitluck S."/>
            <person name="Cheng J.-F."/>
            <person name="Chertkov O."/>
            <person name="Brettin T."/>
            <person name="Han C."/>
            <person name="Detter J.C."/>
            <person name="Bruce D."/>
            <person name="Goodwin L."/>
            <person name="Ivanova N."/>
            <person name="Mavromatis K."/>
            <person name="Pati A."/>
            <person name="Mikhailova N."/>
            <person name="Chen A."/>
            <person name="Palaniappan K."/>
            <person name="Land M."/>
            <person name="Hauser L."/>
            <person name="Chang Y.-J."/>
            <person name="Jeffries C.D."/>
            <person name="Chain P."/>
            <person name="Rohde M."/>
            <person name="Goeker M."/>
            <person name="Bristow J."/>
            <person name="Eisen J.A."/>
            <person name="Markowitz V."/>
            <person name="Hugenholtz P."/>
            <person name="Kyrpides N.C."/>
            <person name="Klenk H.-P."/>
            <person name="Lapidus A."/>
        </authorList>
    </citation>
    <scope>NUCLEOTIDE SEQUENCE [LARGE SCALE GENOMIC DNA]</scope>
    <source>
        <strain evidence="5">DSM 15894 / CECT 5975 / LMG 20990 / XIL07</strain>
    </source>
</reference>
<dbReference type="InterPro" id="IPR036069">
    <property type="entry name" value="DUF34/NIF3_sf"/>
</dbReference>
<proteinExistence type="inferred from homology"/>
<dbReference type="STRING" id="446471.Xcel_0037"/>
<dbReference type="GO" id="GO:0046872">
    <property type="term" value="F:metal ion binding"/>
    <property type="evidence" value="ECO:0007669"/>
    <property type="project" value="UniProtKB-KW"/>
</dbReference>
<dbReference type="Proteomes" id="UP000002255">
    <property type="component" value="Chromosome"/>
</dbReference>
<dbReference type="Pfam" id="PF01784">
    <property type="entry name" value="DUF34_NIF3"/>
    <property type="match status" value="1"/>
</dbReference>
<reference evidence="5" key="1">
    <citation type="submission" date="2009-11" db="EMBL/GenBank/DDBJ databases">
        <title>The complete chromosome of Xylanimonas cellulosilytica DSM 15894.</title>
        <authorList>
            <consortium name="US DOE Joint Genome Institute (JGI-PGF)"/>
            <person name="Lucas S."/>
            <person name="Copeland A."/>
            <person name="Lapidus A."/>
            <person name="Glavina del Rio T."/>
            <person name="Dalin E."/>
            <person name="Tice H."/>
            <person name="Bruce D."/>
            <person name="Goodwin L."/>
            <person name="Pitluck S."/>
            <person name="Kyrpides N."/>
            <person name="Mavromatis K."/>
            <person name="Ivanova N."/>
            <person name="Mikhailova N."/>
            <person name="Foster B."/>
            <person name="Clum A."/>
            <person name="Brettin T."/>
            <person name="Detter J.C."/>
            <person name="Han C."/>
            <person name="Larimer F."/>
            <person name="Land M."/>
            <person name="Hauser L."/>
            <person name="Markowitz V."/>
            <person name="Cheng J.F."/>
            <person name="Hugenholtz P."/>
            <person name="Woyke T."/>
            <person name="Wu D."/>
            <person name="Gehrich-Schroeter G."/>
            <person name="Schneider S."/>
            <person name="Pukall S.R."/>
            <person name="Klenk H.P."/>
            <person name="Eisen J.A."/>
        </authorList>
    </citation>
    <scope>NUCLEOTIDE SEQUENCE [LARGE SCALE GENOMIC DNA]</scope>
    <source>
        <strain evidence="5">DSM 15894 / CECT 5975 / LMG 20990 / XIL07</strain>
    </source>
</reference>
<evidence type="ECO:0000256" key="1">
    <source>
        <dbReference type="ARBA" id="ARBA00006964"/>
    </source>
</evidence>
<evidence type="ECO:0000313" key="5">
    <source>
        <dbReference type="Proteomes" id="UP000002255"/>
    </source>
</evidence>
<dbReference type="Gene3D" id="3.40.1390.30">
    <property type="entry name" value="NIF3 (NGG1p interacting factor 3)-like"/>
    <property type="match status" value="2"/>
</dbReference>
<dbReference type="EMBL" id="CP001821">
    <property type="protein sequence ID" value="ACZ29078.1"/>
    <property type="molecule type" value="Genomic_DNA"/>
</dbReference>
<comment type="similarity">
    <text evidence="1">Belongs to the GTP cyclohydrolase I type 2/NIF3 family.</text>
</comment>
<dbReference type="eggNOG" id="COG0327">
    <property type="taxonomic scope" value="Bacteria"/>
</dbReference>
<dbReference type="KEGG" id="xce:Xcel_0037"/>
<sequence>MTTAADVVAALQSALPAAPRPVTVDQFLDGDPATPVTGVAVTTTATFDVLLAAVEAGANLVITHEPLYYDHHDAARDDLEAEEDPVYSRKRALVQDHSLVVWHLHDQQHDTRPDGVDAATTAELGWTLDPADAAQGISTATIDPTTLGALALHVARTLGAQALRYIGDPSAVVTRVGLDLGFRGFGRNRALLRRADVDVAICGELHEWESGGYAVDAVATGVATGLIAVGHVPSEQAGMRAVAAWLPGVLAAAGHAVPVVHVPTPDTFRAL</sequence>
<dbReference type="OrthoDB" id="1116574at2"/>
<feature type="binding site" evidence="3">
    <location>
        <position position="64"/>
    </location>
    <ligand>
        <name>a divalent metal cation</name>
        <dbReference type="ChEBI" id="CHEBI:60240"/>
        <label>2</label>
    </ligand>
</feature>